<dbReference type="EMBL" id="VSSQ01096844">
    <property type="protein sequence ID" value="MPN40437.1"/>
    <property type="molecule type" value="Genomic_DNA"/>
</dbReference>
<gene>
    <name evidence="3" type="ORF">SDC9_187974</name>
</gene>
<keyword evidence="1" id="KW-0732">Signal</keyword>
<name>A0A645HNA2_9ZZZZ</name>
<evidence type="ECO:0000259" key="2">
    <source>
        <dbReference type="Pfam" id="PF13505"/>
    </source>
</evidence>
<dbReference type="InterPro" id="IPR011250">
    <property type="entry name" value="OMP/PagP_B-barrel"/>
</dbReference>
<organism evidence="3">
    <name type="scientific">bioreactor metagenome</name>
    <dbReference type="NCBI Taxonomy" id="1076179"/>
    <lineage>
        <taxon>unclassified sequences</taxon>
        <taxon>metagenomes</taxon>
        <taxon>ecological metagenomes</taxon>
    </lineage>
</organism>
<dbReference type="AlphaFoldDB" id="A0A645HNA2"/>
<dbReference type="SUPFAM" id="SSF56925">
    <property type="entry name" value="OMPA-like"/>
    <property type="match status" value="1"/>
</dbReference>
<sequence length="165" mass="18778">MKKLACLSVLLLVLFSPRAFAQYEGTMGFGAHAGYGNEIKSMGVGAHLHYYYTNQLRFAPSFTYYLPRKGNKMWEIDADAHYMVPVSWLFSFYPVAGLNYSNRHVTSKASDVGLQDRTTHRIGANLGAGIQYDFGYKTRISVEYKYQFIKDFSQSSFMVGIGFWI</sequence>
<accession>A0A645HNA2</accession>
<dbReference type="Pfam" id="PF13505">
    <property type="entry name" value="OMP_b-brl"/>
    <property type="match status" value="1"/>
</dbReference>
<evidence type="ECO:0000256" key="1">
    <source>
        <dbReference type="ARBA" id="ARBA00022729"/>
    </source>
</evidence>
<reference evidence="3" key="1">
    <citation type="submission" date="2019-08" db="EMBL/GenBank/DDBJ databases">
        <authorList>
            <person name="Kucharzyk K."/>
            <person name="Murdoch R.W."/>
            <person name="Higgins S."/>
            <person name="Loffler F."/>
        </authorList>
    </citation>
    <scope>NUCLEOTIDE SEQUENCE</scope>
</reference>
<comment type="caution">
    <text evidence="3">The sequence shown here is derived from an EMBL/GenBank/DDBJ whole genome shotgun (WGS) entry which is preliminary data.</text>
</comment>
<feature type="domain" description="Outer membrane protein beta-barrel" evidence="2">
    <location>
        <begin position="8"/>
        <end position="162"/>
    </location>
</feature>
<evidence type="ECO:0000313" key="3">
    <source>
        <dbReference type="EMBL" id="MPN40437.1"/>
    </source>
</evidence>
<dbReference type="InterPro" id="IPR027385">
    <property type="entry name" value="Beta-barrel_OMP"/>
</dbReference>
<proteinExistence type="predicted"/>
<dbReference type="Gene3D" id="2.40.160.20">
    <property type="match status" value="1"/>
</dbReference>
<protein>
    <recommendedName>
        <fullName evidence="2">Outer membrane protein beta-barrel domain-containing protein</fullName>
    </recommendedName>
</protein>